<sequence length="418" mass="46464">MMRAASPPTHHPLPLPAPSASCRADIPEADIPHQKRLLVTAPTPRFEVGESLDVVARQPGSTMARRVDYSFRDHAALHDEVDTLRMYLSSLCTTHKQEKTQAYRYEWQCQDANDHATRAIMRIHALEAGARVDTLEDTGSFPPLSMQVTITAGNAPGDSICAISECFTNTAYGFFLGKKVTYLVVANYVRNTSNNPLILKKWHPDENLLKEDVSTIPVWVKLHDVPVMAFSEDGLSAIATNLGTPLMQSWGRSSYARVMIELRADVELKDNIVVAMPKITREGHYTCVVEKKTVKKHSQTSRGVLVGPKMWKCMEPTIEVSNSNPFDALISVDNDVEFGTNGGTTIGNPLVPLGIVESDSEMEVVFDETAYLWISTSGKDGSDKGYGTNSLLEQWRDSYPDNDDYDPYDDDMYENLVV</sequence>
<dbReference type="EMBL" id="BQNB010020709">
    <property type="protein sequence ID" value="GJT98799.1"/>
    <property type="molecule type" value="Genomic_DNA"/>
</dbReference>
<evidence type="ECO:0000313" key="2">
    <source>
        <dbReference type="EMBL" id="GJT98799.1"/>
    </source>
</evidence>
<comment type="caution">
    <text evidence="2">The sequence shown here is derived from an EMBL/GenBank/DDBJ whole genome shotgun (WGS) entry which is preliminary data.</text>
</comment>
<dbReference type="PANTHER" id="PTHR31286">
    <property type="entry name" value="GLYCINE-RICH CELL WALL STRUCTURAL PROTEIN 1.8-LIKE"/>
    <property type="match status" value="1"/>
</dbReference>
<proteinExistence type="predicted"/>
<name>A0ABQ5IF63_9ASTR</name>
<dbReference type="PANTHER" id="PTHR31286:SF99">
    <property type="entry name" value="DUF4283 DOMAIN-CONTAINING PROTEIN"/>
    <property type="match status" value="1"/>
</dbReference>
<dbReference type="InterPro" id="IPR040256">
    <property type="entry name" value="At4g02000-like"/>
</dbReference>
<protein>
    <submittedName>
        <fullName evidence="2">Beta-caryophyllene synthase</fullName>
    </submittedName>
</protein>
<reference evidence="2" key="1">
    <citation type="journal article" date="2022" name="Int. J. Mol. Sci.">
        <title>Draft Genome of Tanacetum Coccineum: Genomic Comparison of Closely Related Tanacetum-Family Plants.</title>
        <authorList>
            <person name="Yamashiro T."/>
            <person name="Shiraishi A."/>
            <person name="Nakayama K."/>
            <person name="Satake H."/>
        </authorList>
    </citation>
    <scope>NUCLEOTIDE SEQUENCE</scope>
</reference>
<gene>
    <name evidence="2" type="ORF">Tco_1094317</name>
</gene>
<reference evidence="2" key="2">
    <citation type="submission" date="2022-01" db="EMBL/GenBank/DDBJ databases">
        <authorList>
            <person name="Yamashiro T."/>
            <person name="Shiraishi A."/>
            <person name="Satake H."/>
            <person name="Nakayama K."/>
        </authorList>
    </citation>
    <scope>NUCLEOTIDE SEQUENCE</scope>
</reference>
<organism evidence="2 3">
    <name type="scientific">Tanacetum coccineum</name>
    <dbReference type="NCBI Taxonomy" id="301880"/>
    <lineage>
        <taxon>Eukaryota</taxon>
        <taxon>Viridiplantae</taxon>
        <taxon>Streptophyta</taxon>
        <taxon>Embryophyta</taxon>
        <taxon>Tracheophyta</taxon>
        <taxon>Spermatophyta</taxon>
        <taxon>Magnoliopsida</taxon>
        <taxon>eudicotyledons</taxon>
        <taxon>Gunneridae</taxon>
        <taxon>Pentapetalae</taxon>
        <taxon>asterids</taxon>
        <taxon>campanulids</taxon>
        <taxon>Asterales</taxon>
        <taxon>Asteraceae</taxon>
        <taxon>Asteroideae</taxon>
        <taxon>Anthemideae</taxon>
        <taxon>Anthemidinae</taxon>
        <taxon>Tanacetum</taxon>
    </lineage>
</organism>
<accession>A0ABQ5IF63</accession>
<keyword evidence="3" id="KW-1185">Reference proteome</keyword>
<dbReference type="Proteomes" id="UP001151760">
    <property type="component" value="Unassembled WGS sequence"/>
</dbReference>
<evidence type="ECO:0000313" key="3">
    <source>
        <dbReference type="Proteomes" id="UP001151760"/>
    </source>
</evidence>
<evidence type="ECO:0000256" key="1">
    <source>
        <dbReference type="SAM" id="MobiDB-lite"/>
    </source>
</evidence>
<feature type="region of interest" description="Disordered" evidence="1">
    <location>
        <begin position="1"/>
        <end position="23"/>
    </location>
</feature>